<dbReference type="EMBL" id="RQET01000002">
    <property type="protein sequence ID" value="TGK13135.1"/>
    <property type="molecule type" value="Genomic_DNA"/>
</dbReference>
<dbReference type="AlphaFoldDB" id="A0A4R9GJ86"/>
<accession>A0A4R9GJ86</accession>
<name>A0A4R9GJ86_9LEPT</name>
<gene>
    <name evidence="1" type="ORF">EHO60_02745</name>
</gene>
<sequence length="316" mass="36488">MATPLETALEILEEIKKINLQEDDRIPYSDMFLKDMMSIMSRDAMKIRETLEMLRESKYIFIIKVVTPDPHKDSRNQDMGVDAYIYADSKIVNDLKAYAEKKLEKAYEATYYKRKSPFQITRELFPKIKEHNNTVLGRYVNVAVMLEEYQRVLTANPNDYEENRKRNNLSSLLENSGTPTVIARDIPEFEIGPSSAASAKYGTKRAVDKIEADEALVNPKSPWSRLTSKFSAEFLIRIHLRKYEFDTVRKLVQTGKISEYEDLKFVRDALQEMEGRTHLDPHLSNFTAEMVDLRRLAQKKMNLLKGITNSGSIGSL</sequence>
<protein>
    <submittedName>
        <fullName evidence="1">Uncharacterized protein</fullName>
    </submittedName>
</protein>
<evidence type="ECO:0000313" key="2">
    <source>
        <dbReference type="Proteomes" id="UP000298458"/>
    </source>
</evidence>
<dbReference type="Proteomes" id="UP000298458">
    <property type="component" value="Unassembled WGS sequence"/>
</dbReference>
<proteinExistence type="predicted"/>
<dbReference type="OrthoDB" id="339518at2"/>
<reference evidence="1" key="1">
    <citation type="journal article" date="2019" name="PLoS Negl. Trop. Dis.">
        <title>Revisiting the worldwide diversity of Leptospira species in the environment.</title>
        <authorList>
            <person name="Vincent A.T."/>
            <person name="Schiettekatte O."/>
            <person name="Bourhy P."/>
            <person name="Veyrier F.J."/>
            <person name="Picardeau M."/>
        </authorList>
    </citation>
    <scope>NUCLEOTIDE SEQUENCE [LARGE SCALE GENOMIC DNA]</scope>
    <source>
        <strain evidence="1">SSW15</strain>
    </source>
</reference>
<organism evidence="1 2">
    <name type="scientific">Leptospira fletcheri</name>
    <dbReference type="NCBI Taxonomy" id="2484981"/>
    <lineage>
        <taxon>Bacteria</taxon>
        <taxon>Pseudomonadati</taxon>
        <taxon>Spirochaetota</taxon>
        <taxon>Spirochaetia</taxon>
        <taxon>Leptospirales</taxon>
        <taxon>Leptospiraceae</taxon>
        <taxon>Leptospira</taxon>
    </lineage>
</organism>
<evidence type="ECO:0000313" key="1">
    <source>
        <dbReference type="EMBL" id="TGK13135.1"/>
    </source>
</evidence>
<dbReference type="RefSeq" id="WP_135766645.1">
    <property type="nucleotide sequence ID" value="NZ_RQET01000002.1"/>
</dbReference>
<comment type="caution">
    <text evidence="1">The sequence shown here is derived from an EMBL/GenBank/DDBJ whole genome shotgun (WGS) entry which is preliminary data.</text>
</comment>
<keyword evidence="2" id="KW-1185">Reference proteome</keyword>